<gene>
    <name evidence="10" type="ORF">IDH44_02325</name>
</gene>
<comment type="pathway">
    <text evidence="2">Glycan metabolism.</text>
</comment>
<comment type="caution">
    <text evidence="10">The sequence shown here is derived from an EMBL/GenBank/DDBJ whole genome shotgun (WGS) entry which is preliminary data.</text>
</comment>
<evidence type="ECO:0000256" key="2">
    <source>
        <dbReference type="ARBA" id="ARBA00004881"/>
    </source>
</evidence>
<sequence length="682" mass="75123">MEQAKKARITVGQERAEHLVSPFLFGHFIEDIDDHMPAMLAYPLRNMDFEEEDGNGDGVSGCWYPLGCGKHTRYALEPAARGHGGHSQKVRLFNKDRCAAGIGQAMEAAGGITYRLRLVVRATPEIRMLRIQLADRASGELLGSADLEVRSHRWETLEGSVRAWRDCAAAELQIWAEPLPAADWEDSVSTGQVWFDHISLLPEDHVALLKPQVFAMARELNAGMLRLGGNAISLYHWEDFVGPAALRPNYVSEAWEDAGQIHKYFGTDEFIALCRRLGVEPQICVNMGTGTAAEAADWVEYCNGGADTPLGAVRAANGHPEPHGVAYWELGNEMYGPWQAGVSTPERYAAQYVAFADAMKARDGSIRLLGCGTARDELAPGWNRTVLERAGAKMDYLTLHLYQGRNFFPIDARTPAPERFRAMVAFPEIARAVFDDIRALLDARAELRQVKLAVTEWNTMYFPNPDLPNAHTLEAAVANACLLNEMMRQGDLVQIANFSDLVNGWVGGCIRVGDGYERMKRPGWSGRGEVVFGTATYHLLRMYARRRPHRLVETDVRCGRFDAGQSALPLQLGDLQELDVVGAVTEPGDTLLLFVVNRALEAAPLSCDLAAWQPLGEATVRELAGPGCEARNTIDEPEAIREVVRTVQLDGARWEAVLPPHSVTVLEAFLEVRGPNSSNSGG</sequence>
<dbReference type="EC" id="3.2.1.55" evidence="5"/>
<dbReference type="Gene3D" id="2.60.120.260">
    <property type="entry name" value="Galactose-binding domain-like"/>
    <property type="match status" value="1"/>
</dbReference>
<evidence type="ECO:0000313" key="11">
    <source>
        <dbReference type="Proteomes" id="UP000621560"/>
    </source>
</evidence>
<reference evidence="10" key="1">
    <citation type="submission" date="2020-09" db="EMBL/GenBank/DDBJ databases">
        <title>A novel bacterium of genus Paenibacillus, isolated from South China Sea.</title>
        <authorList>
            <person name="Huang H."/>
            <person name="Mo K."/>
            <person name="Hu Y."/>
        </authorList>
    </citation>
    <scope>NUCLEOTIDE SEQUENCE</scope>
    <source>
        <strain evidence="10">IB182496</strain>
    </source>
</reference>
<keyword evidence="7" id="KW-0119">Carbohydrate metabolism</keyword>
<dbReference type="Gene3D" id="2.60.40.1180">
    <property type="entry name" value="Golgi alpha-mannosidase II"/>
    <property type="match status" value="1"/>
</dbReference>
<comment type="catalytic activity">
    <reaction evidence="1">
        <text>Hydrolysis of terminal non-reducing alpha-L-arabinofuranoside residues in alpha-L-arabinosides.</text>
        <dbReference type="EC" id="3.2.1.55"/>
    </reaction>
</comment>
<dbReference type="PANTHER" id="PTHR43576:SF3">
    <property type="entry name" value="ALPHA-L-ARABINOFURANOSIDASE C"/>
    <property type="match status" value="1"/>
</dbReference>
<dbReference type="PANTHER" id="PTHR43576">
    <property type="entry name" value="ALPHA-L-ARABINOFURANOSIDASE C-RELATED"/>
    <property type="match status" value="1"/>
</dbReference>
<dbReference type="Proteomes" id="UP000621560">
    <property type="component" value="Unassembled WGS sequence"/>
</dbReference>
<dbReference type="InterPro" id="IPR055235">
    <property type="entry name" value="ASD1_cat"/>
</dbReference>
<evidence type="ECO:0000256" key="4">
    <source>
        <dbReference type="ARBA" id="ARBA00011165"/>
    </source>
</evidence>
<evidence type="ECO:0000313" key="10">
    <source>
        <dbReference type="EMBL" id="MBD2844014.1"/>
    </source>
</evidence>
<comment type="subunit">
    <text evidence="4">Homohexamer; trimer of dimers.</text>
</comment>
<dbReference type="InterPro" id="IPR013780">
    <property type="entry name" value="Glyco_hydro_b"/>
</dbReference>
<dbReference type="GO" id="GO:0046373">
    <property type="term" value="P:L-arabinose metabolic process"/>
    <property type="evidence" value="ECO:0007669"/>
    <property type="project" value="InterPro"/>
</dbReference>
<keyword evidence="11" id="KW-1185">Reference proteome</keyword>
<organism evidence="10 11">
    <name type="scientific">Paenibacillus sabuli</name>
    <dbReference type="NCBI Taxonomy" id="2772509"/>
    <lineage>
        <taxon>Bacteria</taxon>
        <taxon>Bacillati</taxon>
        <taxon>Bacillota</taxon>
        <taxon>Bacilli</taxon>
        <taxon>Bacillales</taxon>
        <taxon>Paenibacillaceae</taxon>
        <taxon>Paenibacillus</taxon>
    </lineage>
</organism>
<evidence type="ECO:0000256" key="6">
    <source>
        <dbReference type="ARBA" id="ARBA00022801"/>
    </source>
</evidence>
<dbReference type="InterPro" id="IPR010720">
    <property type="entry name" value="Alpha-L-AF_C"/>
</dbReference>
<dbReference type="InterPro" id="IPR017853">
    <property type="entry name" value="GH"/>
</dbReference>
<evidence type="ECO:0000256" key="3">
    <source>
        <dbReference type="ARBA" id="ARBA00007186"/>
    </source>
</evidence>
<protein>
    <recommendedName>
        <fullName evidence="5">non-reducing end alpha-L-arabinofuranosidase</fullName>
        <ecNumber evidence="5">3.2.1.55</ecNumber>
    </recommendedName>
</protein>
<name>A0A927BR49_9BACL</name>
<evidence type="ECO:0000256" key="7">
    <source>
        <dbReference type="ARBA" id="ARBA00023277"/>
    </source>
</evidence>
<dbReference type="GO" id="GO:0000272">
    <property type="term" value="P:polysaccharide catabolic process"/>
    <property type="evidence" value="ECO:0007669"/>
    <property type="project" value="TreeGrafter"/>
</dbReference>
<dbReference type="SUPFAM" id="SSF51445">
    <property type="entry name" value="(Trans)glycosidases"/>
    <property type="match status" value="1"/>
</dbReference>
<dbReference type="Pfam" id="PF06964">
    <property type="entry name" value="Alpha-L-AF_C"/>
    <property type="match status" value="1"/>
</dbReference>
<keyword evidence="6" id="KW-0378">Hydrolase</keyword>
<evidence type="ECO:0000256" key="5">
    <source>
        <dbReference type="ARBA" id="ARBA00012670"/>
    </source>
</evidence>
<feature type="domain" description="Alpha-L-arabinofuranosidase C-terminal" evidence="9">
    <location>
        <begin position="455"/>
        <end position="662"/>
    </location>
</feature>
<dbReference type="SUPFAM" id="SSF51011">
    <property type="entry name" value="Glycosyl hydrolase domain"/>
    <property type="match status" value="1"/>
</dbReference>
<evidence type="ECO:0000256" key="8">
    <source>
        <dbReference type="ARBA" id="ARBA00023295"/>
    </source>
</evidence>
<dbReference type="GO" id="GO:0046556">
    <property type="term" value="F:alpha-L-arabinofuranosidase activity"/>
    <property type="evidence" value="ECO:0007669"/>
    <property type="project" value="UniProtKB-EC"/>
</dbReference>
<dbReference type="EMBL" id="JACXIZ010000007">
    <property type="protein sequence ID" value="MBD2844014.1"/>
    <property type="molecule type" value="Genomic_DNA"/>
</dbReference>
<keyword evidence="8" id="KW-0326">Glycosidase</keyword>
<evidence type="ECO:0000256" key="1">
    <source>
        <dbReference type="ARBA" id="ARBA00001462"/>
    </source>
</evidence>
<proteinExistence type="inferred from homology"/>
<dbReference type="Pfam" id="PF22848">
    <property type="entry name" value="ASD1_dom"/>
    <property type="match status" value="1"/>
</dbReference>
<evidence type="ECO:0000259" key="9">
    <source>
        <dbReference type="SMART" id="SM00813"/>
    </source>
</evidence>
<dbReference type="AlphaFoldDB" id="A0A927BR49"/>
<dbReference type="SMART" id="SM00813">
    <property type="entry name" value="Alpha-L-AF_C"/>
    <property type="match status" value="1"/>
</dbReference>
<comment type="similarity">
    <text evidence="3">Belongs to the glycosyl hydrolase 51 family.</text>
</comment>
<accession>A0A927BR49</accession>
<dbReference type="Gene3D" id="3.20.20.80">
    <property type="entry name" value="Glycosidases"/>
    <property type="match status" value="1"/>
</dbReference>
<dbReference type="RefSeq" id="WP_190914285.1">
    <property type="nucleotide sequence ID" value="NZ_JACXIZ010000007.1"/>
</dbReference>